<keyword evidence="2 3" id="KW-0732">Signal</keyword>
<evidence type="ECO:0000256" key="3">
    <source>
        <dbReference type="SAM" id="SignalP"/>
    </source>
</evidence>
<organism evidence="5 6">
    <name type="scientific">Ramlibacter agri</name>
    <dbReference type="NCBI Taxonomy" id="2728837"/>
    <lineage>
        <taxon>Bacteria</taxon>
        <taxon>Pseudomonadati</taxon>
        <taxon>Pseudomonadota</taxon>
        <taxon>Betaproteobacteria</taxon>
        <taxon>Burkholderiales</taxon>
        <taxon>Comamonadaceae</taxon>
        <taxon>Ramlibacter</taxon>
    </lineage>
</organism>
<feature type="chain" id="PRO_5032616497" evidence="3">
    <location>
        <begin position="24"/>
        <end position="393"/>
    </location>
</feature>
<dbReference type="RefSeq" id="WP_169421780.1">
    <property type="nucleotide sequence ID" value="NZ_JABBFX010000003.1"/>
</dbReference>
<evidence type="ECO:0000313" key="6">
    <source>
        <dbReference type="Proteomes" id="UP000541185"/>
    </source>
</evidence>
<accession>A0A848HIG8</accession>
<sequence length="393" mass="42203">MKFITRLRSLAAAAALAAAGVHAQEAPLKIGMVVPMSGPFSSYGKQVENGVNVFLRENGDSIAGRKVQVIYRDCAGPNPELARRHATDLALNEKVDILAGMTFTPEAFAVAPIATQAKKPTFILLASTSAVSTKSPYFLRTSYTIPQTAYPMGQWAAKNRIRKAFVLVADYAPGHDAEAFFKKGFTENGGQVVGELRVAPNSRDFSAYLQRVSDAKPDAVFVFLQAGDPVVAFMKGFRDRGLDKKGMKVLATEGWADDDTLAAVGDAAVGAISSGFYSSAHPSAQNRQFVANYTEVSGGRLLPNFVAVAAYDAMRAIAYAVQKQGGKADPDAIVASLKGYRFDSPRGPLVIDAESRDPVHNVYIRRVEQAGGKLVNTEFETFPLFKDPGNGPR</sequence>
<evidence type="ECO:0000256" key="1">
    <source>
        <dbReference type="ARBA" id="ARBA00010062"/>
    </source>
</evidence>
<dbReference type="AlphaFoldDB" id="A0A848HIG8"/>
<dbReference type="PANTHER" id="PTHR30483">
    <property type="entry name" value="LEUCINE-SPECIFIC-BINDING PROTEIN"/>
    <property type="match status" value="1"/>
</dbReference>
<reference evidence="5 6" key="1">
    <citation type="submission" date="2020-04" db="EMBL/GenBank/DDBJ databases">
        <title>Ramlibacter sp. G-1-2-2 isolated from soil.</title>
        <authorList>
            <person name="Dahal R.H."/>
        </authorList>
    </citation>
    <scope>NUCLEOTIDE SEQUENCE [LARGE SCALE GENOMIC DNA]</scope>
    <source>
        <strain evidence="5 6">G-1-2-2</strain>
    </source>
</reference>
<name>A0A848HIG8_9BURK</name>
<protein>
    <submittedName>
        <fullName evidence="5">ABC transporter substrate-binding protein</fullName>
    </submittedName>
</protein>
<dbReference type="PANTHER" id="PTHR30483:SF6">
    <property type="entry name" value="PERIPLASMIC BINDING PROTEIN OF ABC TRANSPORTER FOR NATURAL AMINO ACIDS"/>
    <property type="match status" value="1"/>
</dbReference>
<dbReference type="InterPro" id="IPR051010">
    <property type="entry name" value="BCAA_transport"/>
</dbReference>
<comment type="similarity">
    <text evidence="1">Belongs to the leucine-binding protein family.</text>
</comment>
<evidence type="ECO:0000256" key="2">
    <source>
        <dbReference type="ARBA" id="ARBA00022729"/>
    </source>
</evidence>
<dbReference type="Proteomes" id="UP000541185">
    <property type="component" value="Unassembled WGS sequence"/>
</dbReference>
<dbReference type="Pfam" id="PF13458">
    <property type="entry name" value="Peripla_BP_6"/>
    <property type="match status" value="1"/>
</dbReference>
<feature type="domain" description="Leucine-binding protein" evidence="4">
    <location>
        <begin position="27"/>
        <end position="371"/>
    </location>
</feature>
<keyword evidence="6" id="KW-1185">Reference proteome</keyword>
<feature type="signal peptide" evidence="3">
    <location>
        <begin position="1"/>
        <end position="23"/>
    </location>
</feature>
<dbReference type="InterPro" id="IPR028082">
    <property type="entry name" value="Peripla_BP_I"/>
</dbReference>
<dbReference type="CDD" id="cd20013">
    <property type="entry name" value="PBP1_RPA0985_benzoate-like"/>
    <property type="match status" value="1"/>
</dbReference>
<gene>
    <name evidence="5" type="ORF">HHL11_27410</name>
</gene>
<proteinExistence type="inferred from homology"/>
<dbReference type="SUPFAM" id="SSF53822">
    <property type="entry name" value="Periplasmic binding protein-like I"/>
    <property type="match status" value="1"/>
</dbReference>
<dbReference type="Gene3D" id="3.40.50.2300">
    <property type="match status" value="2"/>
</dbReference>
<comment type="caution">
    <text evidence="5">The sequence shown here is derived from an EMBL/GenBank/DDBJ whole genome shotgun (WGS) entry which is preliminary data.</text>
</comment>
<dbReference type="EMBL" id="JABBFX010000003">
    <property type="protein sequence ID" value="NML47508.1"/>
    <property type="molecule type" value="Genomic_DNA"/>
</dbReference>
<evidence type="ECO:0000313" key="5">
    <source>
        <dbReference type="EMBL" id="NML47508.1"/>
    </source>
</evidence>
<evidence type="ECO:0000259" key="4">
    <source>
        <dbReference type="Pfam" id="PF13458"/>
    </source>
</evidence>
<dbReference type="InterPro" id="IPR028081">
    <property type="entry name" value="Leu-bd"/>
</dbReference>